<dbReference type="RefSeq" id="WP_268081930.1">
    <property type="nucleotide sequence ID" value="NZ_CP106885.1"/>
</dbReference>
<gene>
    <name evidence="1" type="ORF">P8T11_10925</name>
</gene>
<reference evidence="1 2" key="1">
    <citation type="submission" date="2023-03" db="EMBL/GenBank/DDBJ databases">
        <title>Achromobacter spanius LIG8.</title>
        <authorList>
            <person name="Shrestha S."/>
        </authorList>
    </citation>
    <scope>NUCLEOTIDE SEQUENCE [LARGE SCALE GENOMIC DNA]</scope>
    <source>
        <strain evidence="1 2">LIG8</strain>
    </source>
</reference>
<sequence>MKRYARVLDYVVTEVIEIVEEMDIANLTPPGYDWVPAGPGVVDGWRYERGEFFPPPLEPVDLASVMAAKWFAVQAYMDSKARTMGYESLLIAVSYADESAVPRFQIEARKLRAWRSLVREKFGQISDLVVSRTRDVPSDDSLFVELPSFE</sequence>
<accession>A0ABY8GZM4</accession>
<dbReference type="Proteomes" id="UP001214170">
    <property type="component" value="Chromosome"/>
</dbReference>
<keyword evidence="2" id="KW-1185">Reference proteome</keyword>
<proteinExistence type="predicted"/>
<evidence type="ECO:0000313" key="2">
    <source>
        <dbReference type="Proteomes" id="UP001214170"/>
    </source>
</evidence>
<protein>
    <submittedName>
        <fullName evidence="1">Uncharacterized protein</fullName>
    </submittedName>
</protein>
<name>A0ABY8GZM4_9BURK</name>
<organism evidence="1 2">
    <name type="scientific">Achromobacter spanius</name>
    <dbReference type="NCBI Taxonomy" id="217203"/>
    <lineage>
        <taxon>Bacteria</taxon>
        <taxon>Pseudomonadati</taxon>
        <taxon>Pseudomonadota</taxon>
        <taxon>Betaproteobacteria</taxon>
        <taxon>Burkholderiales</taxon>
        <taxon>Alcaligenaceae</taxon>
        <taxon>Achromobacter</taxon>
    </lineage>
</organism>
<evidence type="ECO:0000313" key="1">
    <source>
        <dbReference type="EMBL" id="WFP10350.1"/>
    </source>
</evidence>
<dbReference type="EMBL" id="CP121261">
    <property type="protein sequence ID" value="WFP10350.1"/>
    <property type="molecule type" value="Genomic_DNA"/>
</dbReference>